<evidence type="ECO:0000313" key="1">
    <source>
        <dbReference type="EMBL" id="PIV43230.1"/>
    </source>
</evidence>
<organism evidence="1 2">
    <name type="scientific">Candidatus Nealsonbacteria bacterium CG02_land_8_20_14_3_00_40_11</name>
    <dbReference type="NCBI Taxonomy" id="1974700"/>
    <lineage>
        <taxon>Bacteria</taxon>
        <taxon>Candidatus Nealsoniibacteriota</taxon>
    </lineage>
</organism>
<evidence type="ECO:0000313" key="2">
    <source>
        <dbReference type="Proteomes" id="UP000230304"/>
    </source>
</evidence>
<comment type="caution">
    <text evidence="1">The sequence shown here is derived from an EMBL/GenBank/DDBJ whole genome shotgun (WGS) entry which is preliminary data.</text>
</comment>
<dbReference type="Proteomes" id="UP000230304">
    <property type="component" value="Unassembled WGS sequence"/>
</dbReference>
<accession>A0A2M7D8D4</accession>
<dbReference type="EMBL" id="PEUA01000020">
    <property type="protein sequence ID" value="PIV43230.1"/>
    <property type="molecule type" value="Genomic_DNA"/>
</dbReference>
<reference evidence="2" key="1">
    <citation type="submission" date="2017-09" db="EMBL/GenBank/DDBJ databases">
        <title>Depth-based differentiation of microbial function through sediment-hosted aquifers and enrichment of novel symbionts in the deep terrestrial subsurface.</title>
        <authorList>
            <person name="Probst A.J."/>
            <person name="Ladd B."/>
            <person name="Jarett J.K."/>
            <person name="Geller-Mcgrath D.E."/>
            <person name="Sieber C.M.K."/>
            <person name="Emerson J.B."/>
            <person name="Anantharaman K."/>
            <person name="Thomas B.C."/>
            <person name="Malmstrom R."/>
            <person name="Stieglmeier M."/>
            <person name="Klingl A."/>
            <person name="Woyke T."/>
            <person name="Ryan C.M."/>
            <person name="Banfield J.F."/>
        </authorList>
    </citation>
    <scope>NUCLEOTIDE SEQUENCE [LARGE SCALE GENOMIC DNA]</scope>
</reference>
<gene>
    <name evidence="1" type="ORF">COS26_00915</name>
</gene>
<sequence>MKLKEKIRAISLRKLGKSYSEIRKKIKVSKGTLSLWLRDIKLTPEQERELYVERRQRNAYRLAKFNQRKRIKRTKKIIEKAKREILLNLKNPLFLSGLMLYWSEGDKSDEREVVKFSNSDPAMIKFIMRWFRDICKVPEKKFRIGLHIHKLHCREDVEEYWSKLTNISLIQFHKTQIKPTSLRHRRNRLYNGTCAIRIGNKDLFRRIKGWKLGFLEKMNIKIKEKDMPL</sequence>
<proteinExistence type="predicted"/>
<name>A0A2M7D8D4_9BACT</name>
<protein>
    <submittedName>
        <fullName evidence="1">Uncharacterized protein</fullName>
    </submittedName>
</protein>
<dbReference type="AlphaFoldDB" id="A0A2M7D8D4"/>